<dbReference type="InterPro" id="IPR019775">
    <property type="entry name" value="WD40_repeat_CS"/>
</dbReference>
<gene>
    <name evidence="4" type="ORF">OSTQU699_LOCUS6734</name>
</gene>
<proteinExistence type="predicted"/>
<dbReference type="GO" id="GO:1990841">
    <property type="term" value="F:promoter-specific chromatin binding"/>
    <property type="evidence" value="ECO:0007669"/>
    <property type="project" value="TreeGrafter"/>
</dbReference>
<evidence type="ECO:0000313" key="5">
    <source>
        <dbReference type="Proteomes" id="UP000708148"/>
    </source>
</evidence>
<evidence type="ECO:0000313" key="4">
    <source>
        <dbReference type="EMBL" id="CAD7701375.1"/>
    </source>
</evidence>
<dbReference type="InterPro" id="IPR001680">
    <property type="entry name" value="WD40_rpt"/>
</dbReference>
<dbReference type="GO" id="GO:0005634">
    <property type="term" value="C:nucleus"/>
    <property type="evidence" value="ECO:0007669"/>
    <property type="project" value="TreeGrafter"/>
</dbReference>
<dbReference type="PROSITE" id="PS50294">
    <property type="entry name" value="WD_REPEATS_REGION"/>
    <property type="match status" value="1"/>
</dbReference>
<dbReference type="PANTHER" id="PTHR22838:SF4">
    <property type="entry name" value="WD REPEAT-CONTAINING PROTEIN 13"/>
    <property type="match status" value="1"/>
</dbReference>
<feature type="repeat" description="WD" evidence="3">
    <location>
        <begin position="144"/>
        <end position="180"/>
    </location>
</feature>
<organism evidence="4 5">
    <name type="scientific">Ostreobium quekettii</name>
    <dbReference type="NCBI Taxonomy" id="121088"/>
    <lineage>
        <taxon>Eukaryota</taxon>
        <taxon>Viridiplantae</taxon>
        <taxon>Chlorophyta</taxon>
        <taxon>core chlorophytes</taxon>
        <taxon>Ulvophyceae</taxon>
        <taxon>TCBD clade</taxon>
        <taxon>Bryopsidales</taxon>
        <taxon>Ostreobineae</taxon>
        <taxon>Ostreobiaceae</taxon>
        <taxon>Ostreobium</taxon>
    </lineage>
</organism>
<dbReference type="InterPro" id="IPR015943">
    <property type="entry name" value="WD40/YVTN_repeat-like_dom_sf"/>
</dbReference>
<keyword evidence="1 3" id="KW-0853">WD repeat</keyword>
<evidence type="ECO:0000256" key="2">
    <source>
        <dbReference type="ARBA" id="ARBA00022737"/>
    </source>
</evidence>
<dbReference type="PANTHER" id="PTHR22838">
    <property type="entry name" value="WD REPEAT PROTEIN 26-RELATED"/>
    <property type="match status" value="1"/>
</dbReference>
<dbReference type="PROSITE" id="PS00678">
    <property type="entry name" value="WD_REPEATS_1"/>
    <property type="match status" value="1"/>
</dbReference>
<dbReference type="Pfam" id="PF00400">
    <property type="entry name" value="WD40"/>
    <property type="match status" value="1"/>
</dbReference>
<reference evidence="4" key="1">
    <citation type="submission" date="2020-12" db="EMBL/GenBank/DDBJ databases">
        <authorList>
            <person name="Iha C."/>
        </authorList>
    </citation>
    <scope>NUCLEOTIDE SEQUENCE</scope>
</reference>
<sequence>MDSVEYSGLRQFLLGSLSRESRVHRELWECNGATYTTYRKYLHHVREFGFPDEQELGSLPLAVALRKGSVAPADPLSPEPGPQGRKLPAAFSFSGVKHILDDCKSPVTVLSFGKLTSNLLAYASIDGNVWVARLGHVPIVQKLSGGHGKEIRGMDWSADNSWLVTCAADCSVCLWDVDRGICSRCLMTPEASSCCRYQGRPLFQSCGFPLSQQSDCGGAHVGKFAFLVLRTLLCCDVPPQAFTVDAQHHPVN</sequence>
<evidence type="ECO:0000256" key="1">
    <source>
        <dbReference type="ARBA" id="ARBA00022574"/>
    </source>
</evidence>
<dbReference type="EMBL" id="CAJHUC010001517">
    <property type="protein sequence ID" value="CAD7701375.1"/>
    <property type="molecule type" value="Genomic_DNA"/>
</dbReference>
<name>A0A8S1J108_9CHLO</name>
<accession>A0A8S1J108</accession>
<comment type="caution">
    <text evidence="4">The sequence shown here is derived from an EMBL/GenBank/DDBJ whole genome shotgun (WGS) entry which is preliminary data.</text>
</comment>
<dbReference type="AlphaFoldDB" id="A0A8S1J108"/>
<dbReference type="InterPro" id="IPR036322">
    <property type="entry name" value="WD40_repeat_dom_sf"/>
</dbReference>
<dbReference type="SUPFAM" id="SSF50978">
    <property type="entry name" value="WD40 repeat-like"/>
    <property type="match status" value="1"/>
</dbReference>
<dbReference type="PROSITE" id="PS50082">
    <property type="entry name" value="WD_REPEATS_2"/>
    <property type="match status" value="1"/>
</dbReference>
<dbReference type="InterPro" id="IPR051350">
    <property type="entry name" value="WD_repeat-ST_regulator"/>
</dbReference>
<evidence type="ECO:0000256" key="3">
    <source>
        <dbReference type="PROSITE-ProRule" id="PRU00221"/>
    </source>
</evidence>
<dbReference type="OrthoDB" id="1932312at2759"/>
<protein>
    <submittedName>
        <fullName evidence="4">Uncharacterized protein</fullName>
    </submittedName>
</protein>
<dbReference type="Gene3D" id="2.130.10.10">
    <property type="entry name" value="YVTN repeat-like/Quinoprotein amine dehydrogenase"/>
    <property type="match status" value="1"/>
</dbReference>
<dbReference type="Proteomes" id="UP000708148">
    <property type="component" value="Unassembled WGS sequence"/>
</dbReference>
<keyword evidence="2" id="KW-0677">Repeat</keyword>
<dbReference type="SMART" id="SM00320">
    <property type="entry name" value="WD40"/>
    <property type="match status" value="2"/>
</dbReference>
<keyword evidence="5" id="KW-1185">Reference proteome</keyword>